<evidence type="ECO:0000256" key="4">
    <source>
        <dbReference type="SAM" id="Phobius"/>
    </source>
</evidence>
<dbReference type="AlphaFoldDB" id="A0A9X0CFD7"/>
<accession>A0A9X0CFD7</accession>
<dbReference type="Proteomes" id="UP001163046">
    <property type="component" value="Unassembled WGS sequence"/>
</dbReference>
<dbReference type="GO" id="GO:0008194">
    <property type="term" value="F:UDP-glycosyltransferase activity"/>
    <property type="evidence" value="ECO:0007669"/>
    <property type="project" value="InterPro"/>
</dbReference>
<dbReference type="InterPro" id="IPR050271">
    <property type="entry name" value="UDP-glycosyltransferase"/>
</dbReference>
<reference evidence="5" key="1">
    <citation type="submission" date="2023-01" db="EMBL/GenBank/DDBJ databases">
        <title>Genome assembly of the deep-sea coral Lophelia pertusa.</title>
        <authorList>
            <person name="Herrera S."/>
            <person name="Cordes E."/>
        </authorList>
    </citation>
    <scope>NUCLEOTIDE SEQUENCE</scope>
    <source>
        <strain evidence="5">USNM1676648</strain>
        <tissue evidence="5">Polyp</tissue>
    </source>
</reference>
<dbReference type="FunFam" id="3.40.50.2000:FF:000021">
    <property type="entry name" value="UDP-glucuronosyltransferase"/>
    <property type="match status" value="1"/>
</dbReference>
<comment type="similarity">
    <text evidence="1">Belongs to the UDP-glycosyltransferase family.</text>
</comment>
<dbReference type="InterPro" id="IPR002213">
    <property type="entry name" value="UDP_glucos_trans"/>
</dbReference>
<dbReference type="PANTHER" id="PTHR48043:SF145">
    <property type="entry name" value="FI06409P-RELATED"/>
    <property type="match status" value="1"/>
</dbReference>
<keyword evidence="4" id="KW-0812">Transmembrane</keyword>
<evidence type="ECO:0000256" key="1">
    <source>
        <dbReference type="ARBA" id="ARBA00009995"/>
    </source>
</evidence>
<evidence type="ECO:0000313" key="5">
    <source>
        <dbReference type="EMBL" id="KAJ7334417.1"/>
    </source>
</evidence>
<dbReference type="CDD" id="cd03784">
    <property type="entry name" value="GT1_Gtf-like"/>
    <property type="match status" value="1"/>
</dbReference>
<gene>
    <name evidence="5" type="ORF">OS493_014731</name>
</gene>
<evidence type="ECO:0000256" key="3">
    <source>
        <dbReference type="ARBA" id="ARBA00022679"/>
    </source>
</evidence>
<keyword evidence="2" id="KW-0328">Glycosyltransferase</keyword>
<name>A0A9X0CFD7_9CNID</name>
<evidence type="ECO:0000256" key="2">
    <source>
        <dbReference type="ARBA" id="ARBA00022676"/>
    </source>
</evidence>
<keyword evidence="4" id="KW-0472">Membrane</keyword>
<keyword evidence="6" id="KW-1185">Reference proteome</keyword>
<sequence length="209" mass="23480">MMVNAFSKLPQKIIWKLKLDGTSKITLSDNVKLMSWLPQNDILGHPKTRLFIGHAGTGGILESSYHGVPMICSPFYADQFNNAQMAKRAGFAETVNLETTSAEEFVSLIHKVLTQSSYRESAARISNTIKRLPRTPVKEAADWVEYTQAQGGLQYLRPRGLDLPFYQLYLLDILFVAFLILVVGLFVIRFLLKAILKCLLGSSNKEKVN</sequence>
<keyword evidence="3" id="KW-0808">Transferase</keyword>
<dbReference type="SUPFAM" id="SSF53756">
    <property type="entry name" value="UDP-Glycosyltransferase/glycogen phosphorylase"/>
    <property type="match status" value="1"/>
</dbReference>
<dbReference type="PANTHER" id="PTHR48043">
    <property type="entry name" value="EG:EG0003.4 PROTEIN-RELATED"/>
    <property type="match status" value="1"/>
</dbReference>
<dbReference type="Pfam" id="PF00201">
    <property type="entry name" value="UDPGT"/>
    <property type="match status" value="1"/>
</dbReference>
<evidence type="ECO:0000313" key="6">
    <source>
        <dbReference type="Proteomes" id="UP001163046"/>
    </source>
</evidence>
<keyword evidence="4" id="KW-1133">Transmembrane helix</keyword>
<comment type="caution">
    <text evidence="5">The sequence shown here is derived from an EMBL/GenBank/DDBJ whole genome shotgun (WGS) entry which is preliminary data.</text>
</comment>
<feature type="transmembrane region" description="Helical" evidence="4">
    <location>
        <begin position="168"/>
        <end position="192"/>
    </location>
</feature>
<protein>
    <recommendedName>
        <fullName evidence="7">UDP-glucuronosyltransferase</fullName>
    </recommendedName>
</protein>
<dbReference type="Gene3D" id="3.40.50.2000">
    <property type="entry name" value="Glycogen Phosphorylase B"/>
    <property type="match status" value="1"/>
</dbReference>
<evidence type="ECO:0008006" key="7">
    <source>
        <dbReference type="Google" id="ProtNLM"/>
    </source>
</evidence>
<dbReference type="OrthoDB" id="5835829at2759"/>
<dbReference type="EMBL" id="MU827784">
    <property type="protein sequence ID" value="KAJ7334417.1"/>
    <property type="molecule type" value="Genomic_DNA"/>
</dbReference>
<proteinExistence type="inferred from homology"/>
<organism evidence="5 6">
    <name type="scientific">Desmophyllum pertusum</name>
    <dbReference type="NCBI Taxonomy" id="174260"/>
    <lineage>
        <taxon>Eukaryota</taxon>
        <taxon>Metazoa</taxon>
        <taxon>Cnidaria</taxon>
        <taxon>Anthozoa</taxon>
        <taxon>Hexacorallia</taxon>
        <taxon>Scleractinia</taxon>
        <taxon>Caryophylliina</taxon>
        <taxon>Caryophylliidae</taxon>
        <taxon>Desmophyllum</taxon>
    </lineage>
</organism>